<evidence type="ECO:0000313" key="3">
    <source>
        <dbReference type="Proteomes" id="UP000248168"/>
    </source>
</evidence>
<evidence type="ECO:0008006" key="4">
    <source>
        <dbReference type="Google" id="ProtNLM"/>
    </source>
</evidence>
<dbReference type="Pfam" id="PF12732">
    <property type="entry name" value="YtxH"/>
    <property type="match status" value="1"/>
</dbReference>
<keyword evidence="1" id="KW-1133">Transmembrane helix</keyword>
<keyword evidence="1" id="KW-0472">Membrane</keyword>
<protein>
    <recommendedName>
        <fullName evidence="4">YtxH domain-containing protein</fullName>
    </recommendedName>
</protein>
<dbReference type="RefSeq" id="WP_121989569.1">
    <property type="nucleotide sequence ID" value="NZ_OUNR01000016.1"/>
</dbReference>
<proteinExistence type="predicted"/>
<dbReference type="EMBL" id="OUNR01000016">
    <property type="protein sequence ID" value="SPP65259.1"/>
    <property type="molecule type" value="Genomic_DNA"/>
</dbReference>
<gene>
    <name evidence="2" type="ORF">NITLEN_30173</name>
</gene>
<dbReference type="InterPro" id="IPR024623">
    <property type="entry name" value="YtxH"/>
</dbReference>
<dbReference type="AlphaFoldDB" id="A0A330L5Z3"/>
<evidence type="ECO:0000256" key="1">
    <source>
        <dbReference type="SAM" id="Phobius"/>
    </source>
</evidence>
<organism evidence="2 3">
    <name type="scientific">Nitrospira lenta</name>
    <dbReference type="NCBI Taxonomy" id="1436998"/>
    <lineage>
        <taxon>Bacteria</taxon>
        <taxon>Pseudomonadati</taxon>
        <taxon>Nitrospirota</taxon>
        <taxon>Nitrospiria</taxon>
        <taxon>Nitrospirales</taxon>
        <taxon>Nitrospiraceae</taxon>
        <taxon>Nitrospira</taxon>
    </lineage>
</organism>
<sequence>MTVNGNGIKTVGFTFITGVLAGGVAGLLFAPQSGARTRRRLGNLTEDVKERVGVLAEDTKGAVESMVERGRRLVSA</sequence>
<name>A0A330L5Z3_9BACT</name>
<evidence type="ECO:0000313" key="2">
    <source>
        <dbReference type="EMBL" id="SPP65259.1"/>
    </source>
</evidence>
<keyword evidence="1" id="KW-0812">Transmembrane</keyword>
<reference evidence="3" key="1">
    <citation type="submission" date="2018-04" db="EMBL/GenBank/DDBJ databases">
        <authorList>
            <person name="Lucker S."/>
            <person name="Sakoula D."/>
        </authorList>
    </citation>
    <scope>NUCLEOTIDE SEQUENCE [LARGE SCALE GENOMIC DNA]</scope>
</reference>
<dbReference type="InParanoid" id="A0A330L5Z3"/>
<dbReference type="Proteomes" id="UP000248168">
    <property type="component" value="Unassembled WGS sequence"/>
</dbReference>
<keyword evidence="3" id="KW-1185">Reference proteome</keyword>
<feature type="transmembrane region" description="Helical" evidence="1">
    <location>
        <begin position="12"/>
        <end position="30"/>
    </location>
</feature>
<accession>A0A330L5Z3</accession>